<name>X1RJH8_9ZZZZ</name>
<dbReference type="InterPro" id="IPR019734">
    <property type="entry name" value="TPR_rpt"/>
</dbReference>
<reference evidence="2" key="1">
    <citation type="journal article" date="2014" name="Front. Microbiol.">
        <title>High frequency of phylogenetically diverse reductive dehalogenase-homologous genes in deep subseafloor sedimentary metagenomes.</title>
        <authorList>
            <person name="Kawai M."/>
            <person name="Futagami T."/>
            <person name="Toyoda A."/>
            <person name="Takaki Y."/>
            <person name="Nishi S."/>
            <person name="Hori S."/>
            <person name="Arai W."/>
            <person name="Tsubouchi T."/>
            <person name="Morono Y."/>
            <person name="Uchiyama I."/>
            <person name="Ito T."/>
            <person name="Fujiyama A."/>
            <person name="Inagaki F."/>
            <person name="Takami H."/>
        </authorList>
    </citation>
    <scope>NUCLEOTIDE SEQUENCE</scope>
    <source>
        <strain evidence="2">Expedition CK06-06</strain>
    </source>
</reference>
<feature type="compositionally biased region" description="Acidic residues" evidence="1">
    <location>
        <begin position="100"/>
        <end position="114"/>
    </location>
</feature>
<dbReference type="Gene3D" id="1.25.40.10">
    <property type="entry name" value="Tetratricopeptide repeat domain"/>
    <property type="match status" value="1"/>
</dbReference>
<feature type="region of interest" description="Disordered" evidence="1">
    <location>
        <begin position="1"/>
        <end position="125"/>
    </location>
</feature>
<sequence>WVEEAEAPPVGREEVVEKEGVPEAVVEEAEVRQEESFEGLEEAFEETPPETAEKEVEMREEAELAPARLRREALRAEAGDEIPRKEPLEQAQIPSSEPGTEVEAEAPGEPEIAETEAHQVQPEGGREELATVTMAELYIEQGYPEKALKVYQDILASDPDNLEIKKRIEELLEQSKPPPSPEGQLEKKAEGNIRSLSMWLDKVKKGG</sequence>
<dbReference type="InterPro" id="IPR011990">
    <property type="entry name" value="TPR-like_helical_dom_sf"/>
</dbReference>
<dbReference type="PROSITE" id="PS50005">
    <property type="entry name" value="TPR"/>
    <property type="match status" value="1"/>
</dbReference>
<proteinExistence type="predicted"/>
<feature type="compositionally biased region" description="Basic and acidic residues" evidence="1">
    <location>
        <begin position="69"/>
        <end position="88"/>
    </location>
</feature>
<accession>X1RJH8</accession>
<gene>
    <name evidence="2" type="ORF">S06H3_55080</name>
</gene>
<protein>
    <submittedName>
        <fullName evidence="2">Uncharacterized protein</fullName>
    </submittedName>
</protein>
<comment type="caution">
    <text evidence="2">The sequence shown here is derived from an EMBL/GenBank/DDBJ whole genome shotgun (WGS) entry which is preliminary data.</text>
</comment>
<feature type="compositionally biased region" description="Basic and acidic residues" evidence="1">
    <location>
        <begin position="11"/>
        <end position="21"/>
    </location>
</feature>
<feature type="compositionally biased region" description="Acidic residues" evidence="1">
    <location>
        <begin position="36"/>
        <end position="48"/>
    </location>
</feature>
<evidence type="ECO:0000256" key="1">
    <source>
        <dbReference type="SAM" id="MobiDB-lite"/>
    </source>
</evidence>
<dbReference type="EMBL" id="BARV01035281">
    <property type="protein sequence ID" value="GAI55714.1"/>
    <property type="molecule type" value="Genomic_DNA"/>
</dbReference>
<dbReference type="AlphaFoldDB" id="X1RJH8"/>
<feature type="non-terminal residue" evidence="2">
    <location>
        <position position="1"/>
    </location>
</feature>
<dbReference type="SUPFAM" id="SSF48452">
    <property type="entry name" value="TPR-like"/>
    <property type="match status" value="1"/>
</dbReference>
<organism evidence="2">
    <name type="scientific">marine sediment metagenome</name>
    <dbReference type="NCBI Taxonomy" id="412755"/>
    <lineage>
        <taxon>unclassified sequences</taxon>
        <taxon>metagenomes</taxon>
        <taxon>ecological metagenomes</taxon>
    </lineage>
</organism>
<evidence type="ECO:0000313" key="2">
    <source>
        <dbReference type="EMBL" id="GAI55714.1"/>
    </source>
</evidence>
<feature type="compositionally biased region" description="Basic and acidic residues" evidence="1">
    <location>
        <begin position="51"/>
        <end position="62"/>
    </location>
</feature>
<feature type="region of interest" description="Disordered" evidence="1">
    <location>
        <begin position="172"/>
        <end position="191"/>
    </location>
</feature>